<dbReference type="Pfam" id="PF00698">
    <property type="entry name" value="Acyl_transf_1"/>
    <property type="match status" value="1"/>
</dbReference>
<dbReference type="InterPro" id="IPR016039">
    <property type="entry name" value="Thiolase-like"/>
</dbReference>
<dbReference type="Pfam" id="PF02801">
    <property type="entry name" value="Ketoacyl-synt_C"/>
    <property type="match status" value="1"/>
</dbReference>
<feature type="domain" description="Ketosynthase family 3 (KS3)" evidence="6">
    <location>
        <begin position="1605"/>
        <end position="2115"/>
    </location>
</feature>
<dbReference type="PROSITE" id="PS52019">
    <property type="entry name" value="PKS_MFAS_DH"/>
    <property type="match status" value="1"/>
</dbReference>
<dbReference type="InterPro" id="IPR042104">
    <property type="entry name" value="PKS_dehydratase_sf"/>
</dbReference>
<dbReference type="Gene3D" id="1.10.1200.10">
    <property type="entry name" value="ACP-like"/>
    <property type="match status" value="3"/>
</dbReference>
<evidence type="ECO:0000256" key="3">
    <source>
        <dbReference type="ARBA" id="ARBA00022679"/>
    </source>
</evidence>
<dbReference type="CDD" id="cd00833">
    <property type="entry name" value="PKS"/>
    <property type="match status" value="1"/>
</dbReference>
<dbReference type="SUPFAM" id="SSF51735">
    <property type="entry name" value="NAD(P)-binding Rossmann-fold domains"/>
    <property type="match status" value="1"/>
</dbReference>
<dbReference type="GO" id="GO:0008897">
    <property type="term" value="F:holo-[acyl-carrier-protein] synthase activity"/>
    <property type="evidence" value="ECO:0007669"/>
    <property type="project" value="InterPro"/>
</dbReference>
<gene>
    <name evidence="8" type="ORF">K9W46_02340</name>
</gene>
<dbReference type="InterPro" id="IPR008278">
    <property type="entry name" value="4-PPantetheinyl_Trfase_dom"/>
</dbReference>
<feature type="domain" description="Carrier" evidence="5">
    <location>
        <begin position="2285"/>
        <end position="2364"/>
    </location>
</feature>
<feature type="domain" description="PKS/mFAS DH" evidence="7">
    <location>
        <begin position="3005"/>
        <end position="3280"/>
    </location>
</feature>
<dbReference type="PANTHER" id="PTHR43775">
    <property type="entry name" value="FATTY ACID SYNTHASE"/>
    <property type="match status" value="1"/>
</dbReference>
<dbReference type="InterPro" id="IPR001227">
    <property type="entry name" value="Ac_transferase_dom_sf"/>
</dbReference>
<dbReference type="InterPro" id="IPR014031">
    <property type="entry name" value="Ketoacyl_synth_C"/>
</dbReference>
<dbReference type="InterPro" id="IPR006162">
    <property type="entry name" value="Ppantetheine_attach_site"/>
</dbReference>
<sequence>MKTQKELKNELQIKYPIFGYNPIGLTDPTFAIEISRLGGVGLFNTIGLEQEELTKILDQCELNLPTQLWGVRINDLSHIKWINHERSIPIVILPEKPTRLQLDKLRKISKFIVSEVLFVEEAKSHLEWSDFFLVKGIEAGGKVGTKASFIQIQEFYETGWPFIIQGGIGAFNISSALIGGAIGVVFEGQLYQFPECPLSEEVKKYLASLGENDSFIINESGKEGYRISGKLANKAIREIKQLEEESSEEKILDRITEFEKPHEQFGFKSQNIKHAFLPLGNDVFFSTFFKKRFGNLANFVKQALKIADEQIEIALKNWPFAKGSPLSNFLGTKYPIIQGPMANVSDNVDFAVNVAKSGALPFLALGGLLKEETEELFDKVRKSELLKYSYGCGIIGLEAVKQRREEHLSLMRELKPPFALIAAGTVNLAKQVQEMGFKTLLHTPALSMFKDSIKNGIDLQILEGSECGGHIGLLSSFILWESILEFLDENREQIEKPLKIVFAGGISDGTSSAMLATMIAKHLDIIEPAIQMGTSYLFTEEILETKALTGFYQELLLNANYTRIIGSTVNTRARAAPSPFVDQTIKRERERIRQKIPIKERKELYEKDNLGALRIAAKAEKWNNNHIPGTGTTQFIKIDEKEQKNFGCFMAGEVIAKKRSIYKIEDLHYDISIIGKEILEKQSTSIAEYLVPNEKLEVYSKEQSPLVIDSSNKIAIVGIGSFFPDAPNTEKFWENIINKHYSITEVPIERWDPKYYYDEDRTAPDKTYTKIGAFVKEFKFKPIQFKIPPKVAEKMDEVQKWSLVAAKEALEDAGIPTDGKKRLPIGVIVGNALGGENQRLTNRRLHYPEIEEQLRVLLSSKLSDEEVEKLVSSFRKEYLSKYAEITEDTMPGELSNIVAGRIANIFNLSGKSMTTDAACASSLAALDIAVKSLLNNDFETILVGGADRSMDVSSYVKFSKIGALSATGSRPFDSKADGFVMGEGCGFIVLKKLKKAIKDNDKIYAIIDAVGSSSDGKGKGITAPNPLGQKEAIKRALEQAKVSPSEIDLIEAHGTSTIVGDKTEVQVLNEIFTEKQKERKRKIALGSIKSQIGHLKSASGIASVIKVALALDKKVLPPTINVQELNPTIDWNNSNLFVNLDAQPWEKVDNSIRRAGVSAFGFGGTNYHTILEEYIPEAKYIEKEKQPIVELKEQKDEVCFLYTGQGSQYLGMIKELYDNYPTVRKTIDEASVLAKEDLNTDLREIIFGSSQLSKGENEERLKQTEYTQPSLFVVEVALTRLLKEKGIEPTRVAGHSLGEYTALVASGVFSFEDGLKAVIERGKAMAKASKSIPGAMAAILTSQEKVKEIIEKVNEGYITVANYNSLNQTVISGEEKAVNKAIELFSARKIKAIKLNVSTAFHSVIVKDAEIEMERVLNSLNYNKPSIPVYSNVTGGLYPDEPSKIKELLINQLCNSVQWVKIIEEMYKDGGRIFVEVGPKKALYNFVRDILSEKEDIQTFLTLNPKVGELKSFNDTVSKLKMNKRREIETPVQTKEKIVYKETALDVLLKNKEINNLVSKPYFSEYLKENSNLLSSIMKQGYQQFSKYRESLVIAEKAKYWDINFDLIGVTGVGIGLPGKNRTVFSDDNFDLILNGTNLIESVDDIIKQETLDKNIVRLVKSPDGNATFEAIDDINKVIQLAAQIGELNFKELGIEDKLAKALDSTFIMAIGAGLEALKDAGIPLVESKIVTSTGKTLKGSWTLPEPLQHDTGIVFASAFPGYDNLVDEVTRHLVAKFENKTNKEVEEIFEQLINVVSNPEAKEEISNWFLEKQSLLEEKEEQKYTFSREFLYKVLSMGHSQFAQFIKAKGPNTQVNAACASTTQAIGVAEDWIRTGRCKRVIVIAGDNAASKNLLPWIGGGFLAAGGVTTKADVKEAALPFGKERHGLIVGSASAGLVIESRESYEERGVKPIVDLLGTFMANSAYHGSRLDVKHISKELETFIEKVERRYNIKRKNLANEGIFVSHETYTPARGGSAEAEIQSLLNVFKEDAYSMTIINTKGFTGHSMGAGIEEAVAIKAIEKGKIPPIANIDKLDPAFSKFKFSRGEKRRFSFALRLAAGFGSQLAFALFRLNTYNNRFTPQYNEWLKSLGGSKEELFVEGRVLKLKTENKKKQADLVKKPEVKKTVEKKIKTVTKAPTDILQVVKEIISEKTGYETEVIEENMHLEEDLGIDSIKAAEIMNDISDKWSIPQEKLFEQFDIDTPGKIAKFISENTGVLEETSYSVETTVTKEEVKRAETSSVSTGDTLVQIKEIIGKHTGYDIQDLDENYDLEEDLGIDTVKQAEIFGDLRDLFGLDLDETYALADYRTIADIAQAISTEKPVEKVEQVETEESREVRKEQQPTIISEAESSISREEVTKEVLSIISEITGYDTEDIEIEMDLEEDLGVDSIKIAEILSSLGSKFNLEFDEMSDLSGIRTTKDIVEAVIKIKQSIKQTQTTAKTEEQLAVSQEIKVEQEEEIVIRSVEPVLKPLEQGEVNKFSLEDKNLLLLDIHSKEAKYIYSLLEQKKAKIELVRINSEDSEKPNNNEYDLILILLPDDNNSANDTKYFEQLFLTLQHLDYNNNTKIVSYSVEDYLDSKKKIIPLSGGISAFVKTIGQEFELDIKHVYSTKPEELVTELENWDKNLEVIYSKGKRYIFSHMRKIPLEQLQKERIELTEDDLILVTGGARGITYECIKELTKDAKPSIAIVGRTKLPEDVSELLFLTDKEIANKKEEIKEKLAQENEKVTPVMIEKAWKRFLNTVEIAKNILYLIENEVNANYYSADVSDEEQMKSVLIQIEEDFEKPVTLVIHGAGIEESKAFKKKKLEMAKKIVQVKISGLYNILNNIDQSNLKKIICFSSIAGRFGNRGQVDYAFANGYLARTCWRLKQQGIDALAIDWSAWADIGMATQGSILKVLKAAGITPIPLKEGIRMFTELTNYTFEQSELIVAGKLGLLLKETEDKKTSGQLETSMNSEKYPMIDEIRKTDNSFIALKMLKYDYDLYMRDHQIQGLPIFPAVMGLEFFAEMFKLTTEKDVRAITEISFREAIKQFKNKDVELQCSFDTEKGDMKIKTIFTDIKGVQKEKKHFICKSVKNTTEKSYKKKNIEKRVIPLLSKEVIYQLFFHGPSFQVLENLNEIKGNIISTNVKIPNLPLFKDEELKTILIPRAIEAALQTAGLYDMFINNVVSLPSKIKNLEVYKETEAVFAEAEFLKIEERHSYFNVKIYDAEGEVIMVLEELGMIHTTMPINLDEKGKKLFQIIKGYHEIRTKVDDEKVAVLPIHKVVEEYRKNRQELENKLVAYEKTRFTKISNEKRKMEYLAGVILAKELFSKYENITDFRSIEIKKKNRGQPYFFNRQLKKETDWYVSISHSNDFAVVSIERQPVGIDIEKVEERSKSFYGEVFSDYELSKIANDHTLGTKYWTAKESLTKALGEGLHVKLKEIEFGYNDGKFDLKKYPSSLKQDQLHTSIESIEAAGYVVSKCVIK</sequence>
<evidence type="ECO:0000256" key="1">
    <source>
        <dbReference type="ARBA" id="ARBA00022450"/>
    </source>
</evidence>
<dbReference type="InterPro" id="IPR016035">
    <property type="entry name" value="Acyl_Trfase/lysoPLipase"/>
</dbReference>
<dbReference type="InterPro" id="IPR020841">
    <property type="entry name" value="PKS_Beta-ketoAc_synthase_dom"/>
</dbReference>
<keyword evidence="4" id="KW-0414">Isoprene biosynthesis</keyword>
<dbReference type="InterPro" id="IPR014030">
    <property type="entry name" value="Ketoacyl_synth_N"/>
</dbReference>
<dbReference type="SUPFAM" id="SSF56214">
    <property type="entry name" value="4'-phosphopantetheinyl transferase"/>
    <property type="match status" value="2"/>
</dbReference>
<dbReference type="Gene3D" id="3.90.470.20">
    <property type="entry name" value="4'-phosphopantetheinyl transferase domain"/>
    <property type="match status" value="2"/>
</dbReference>
<dbReference type="SUPFAM" id="SSF51412">
    <property type="entry name" value="Inosine monophosphate dehydrogenase (IMPDH)"/>
    <property type="match status" value="2"/>
</dbReference>
<dbReference type="InterPro" id="IPR037143">
    <property type="entry name" value="4-PPantetheinyl_Trfase_dom_sf"/>
</dbReference>
<evidence type="ECO:0000256" key="4">
    <source>
        <dbReference type="ARBA" id="ARBA00023229"/>
    </source>
</evidence>
<dbReference type="SUPFAM" id="SSF55048">
    <property type="entry name" value="Probable ACP-binding domain of malonyl-CoA ACP transacylase"/>
    <property type="match status" value="1"/>
</dbReference>
<dbReference type="SUPFAM" id="SSF52151">
    <property type="entry name" value="FabD/lysophospholipase-like"/>
    <property type="match status" value="1"/>
</dbReference>
<dbReference type="Pfam" id="PF00109">
    <property type="entry name" value="ketoacyl-synt"/>
    <property type="match status" value="2"/>
</dbReference>
<dbReference type="Gene3D" id="3.40.366.10">
    <property type="entry name" value="Malonyl-Coenzyme A Acyl Carrier Protein, domain 2"/>
    <property type="match status" value="1"/>
</dbReference>
<evidence type="ECO:0000259" key="7">
    <source>
        <dbReference type="PROSITE" id="PS52019"/>
    </source>
</evidence>
<dbReference type="Gene3D" id="3.10.129.110">
    <property type="entry name" value="Polyketide synthase dehydratase"/>
    <property type="match status" value="1"/>
</dbReference>
<dbReference type="InterPro" id="IPR013968">
    <property type="entry name" value="PKS_KR"/>
</dbReference>
<dbReference type="PROSITE" id="PS00606">
    <property type="entry name" value="KS3_1"/>
    <property type="match status" value="2"/>
</dbReference>
<dbReference type="SUPFAM" id="SSF47336">
    <property type="entry name" value="ACP-like"/>
    <property type="match status" value="3"/>
</dbReference>
<dbReference type="PROSITE" id="PS00012">
    <property type="entry name" value="PHOSPHOPANTETHEINE"/>
    <property type="match status" value="1"/>
</dbReference>
<dbReference type="SMART" id="SM00825">
    <property type="entry name" value="PKS_KS"/>
    <property type="match status" value="1"/>
</dbReference>
<dbReference type="InterPro" id="IPR013785">
    <property type="entry name" value="Aldolase_TIM"/>
</dbReference>
<dbReference type="InterPro" id="IPR032821">
    <property type="entry name" value="PKS_assoc"/>
</dbReference>
<feature type="domain" description="Carrier" evidence="5">
    <location>
        <begin position="2396"/>
        <end position="2475"/>
    </location>
</feature>
<dbReference type="InterPro" id="IPR036736">
    <property type="entry name" value="ACP-like_sf"/>
</dbReference>
<organism evidence="8">
    <name type="scientific">Candidatus Heimdallarchaeum endolithica</name>
    <dbReference type="NCBI Taxonomy" id="2876572"/>
    <lineage>
        <taxon>Archaea</taxon>
        <taxon>Promethearchaeati</taxon>
        <taxon>Candidatus Heimdallarchaeota</taxon>
        <taxon>Candidatus Heimdallarchaeia (ex Rinke et al. 2021) (nom. nud.)</taxon>
        <taxon>Candidatus Heimdallarchaeales</taxon>
        <taxon>Candidatus Heimdallarchaeaceae</taxon>
        <taxon>Candidatus Heimdallarchaeum</taxon>
    </lineage>
</organism>
<keyword evidence="3" id="KW-0808">Transferase</keyword>
<dbReference type="PROSITE" id="PS50075">
    <property type="entry name" value="CARRIER"/>
    <property type="match status" value="3"/>
</dbReference>
<dbReference type="Gene3D" id="3.30.70.250">
    <property type="entry name" value="Malonyl-CoA ACP transacylase, ACP-binding"/>
    <property type="match status" value="1"/>
</dbReference>
<dbReference type="InterPro" id="IPR049900">
    <property type="entry name" value="PKS_mFAS_DH"/>
</dbReference>
<dbReference type="EMBL" id="CP084167">
    <property type="protein sequence ID" value="UJG44031.1"/>
    <property type="molecule type" value="Genomic_DNA"/>
</dbReference>
<dbReference type="GO" id="GO:0006633">
    <property type="term" value="P:fatty acid biosynthetic process"/>
    <property type="evidence" value="ECO:0007669"/>
    <property type="project" value="InterPro"/>
</dbReference>
<keyword evidence="1" id="KW-0596">Phosphopantetheine</keyword>
<dbReference type="Gene3D" id="3.20.20.70">
    <property type="entry name" value="Aldolase class I"/>
    <property type="match status" value="2"/>
</dbReference>
<keyword evidence="2" id="KW-0597">Phosphoprotein</keyword>
<dbReference type="Pfam" id="PF16197">
    <property type="entry name" value="KAsynt_C_assoc"/>
    <property type="match status" value="1"/>
</dbReference>
<dbReference type="Pfam" id="PF01648">
    <property type="entry name" value="ACPS"/>
    <property type="match status" value="1"/>
</dbReference>
<dbReference type="Proteomes" id="UP001200513">
    <property type="component" value="Chromosome"/>
</dbReference>
<dbReference type="Gene3D" id="3.40.50.720">
    <property type="entry name" value="NAD(P)-binding Rossmann-like Domain"/>
    <property type="match status" value="1"/>
</dbReference>
<evidence type="ECO:0000259" key="6">
    <source>
        <dbReference type="PROSITE" id="PS52004"/>
    </source>
</evidence>
<name>A0A9Y1BSA8_9ARCH</name>
<evidence type="ECO:0000313" key="8">
    <source>
        <dbReference type="EMBL" id="UJG44031.1"/>
    </source>
</evidence>
<dbReference type="Pfam" id="PF00550">
    <property type="entry name" value="PP-binding"/>
    <property type="match status" value="3"/>
</dbReference>
<dbReference type="InterPro" id="IPR018201">
    <property type="entry name" value="Ketoacyl_synth_AS"/>
</dbReference>
<evidence type="ECO:0000256" key="2">
    <source>
        <dbReference type="ARBA" id="ARBA00022553"/>
    </source>
</evidence>
<dbReference type="InterPro" id="IPR057326">
    <property type="entry name" value="KR_dom"/>
</dbReference>
<feature type="domain" description="Ketosynthase family 3 (KS3)" evidence="6">
    <location>
        <begin position="711"/>
        <end position="1173"/>
    </location>
</feature>
<reference evidence="8" key="1">
    <citation type="journal article" date="2022" name="Nat. Microbiol.">
        <title>Unique mobile elements and scalable gene flow at the prokaryote-eukaryote boundary revealed by circularized Asgard archaea genomes.</title>
        <authorList>
            <person name="Wu F."/>
            <person name="Speth D.R."/>
            <person name="Philosof A."/>
            <person name="Cremiere A."/>
            <person name="Narayanan A."/>
            <person name="Barco R.A."/>
            <person name="Connon S.A."/>
            <person name="Amend J.P."/>
            <person name="Antoshechkin I.A."/>
            <person name="Orphan V.J."/>
        </authorList>
    </citation>
    <scope>NUCLEOTIDE SEQUENCE</scope>
    <source>
        <strain evidence="8">PR6</strain>
    </source>
</reference>
<dbReference type="InterPro" id="IPR036291">
    <property type="entry name" value="NAD(P)-bd_dom_sf"/>
</dbReference>
<dbReference type="GO" id="GO:0000287">
    <property type="term" value="F:magnesium ion binding"/>
    <property type="evidence" value="ECO:0007669"/>
    <property type="project" value="InterPro"/>
</dbReference>
<dbReference type="InterPro" id="IPR009081">
    <property type="entry name" value="PP-bd_ACP"/>
</dbReference>
<feature type="domain" description="Carrier" evidence="5">
    <location>
        <begin position="2182"/>
        <end position="2258"/>
    </location>
</feature>
<accession>A0A9Y1BSA8</accession>
<dbReference type="SUPFAM" id="SSF53901">
    <property type="entry name" value="Thiolase-like"/>
    <property type="match status" value="2"/>
</dbReference>
<dbReference type="InterPro" id="IPR016036">
    <property type="entry name" value="Malonyl_transacylase_ACP-bd"/>
</dbReference>
<protein>
    <submittedName>
        <fullName evidence="8">SDR family NAD(P)-dependent oxidoreductase</fullName>
    </submittedName>
</protein>
<dbReference type="GO" id="GO:0008299">
    <property type="term" value="P:isoprenoid biosynthetic process"/>
    <property type="evidence" value="ECO:0007669"/>
    <property type="project" value="UniProtKB-KW"/>
</dbReference>
<proteinExistence type="predicted"/>
<dbReference type="GO" id="GO:0004315">
    <property type="term" value="F:3-oxoacyl-[acyl-carrier-protein] synthase activity"/>
    <property type="evidence" value="ECO:0007669"/>
    <property type="project" value="InterPro"/>
</dbReference>
<dbReference type="Pfam" id="PF08659">
    <property type="entry name" value="KR"/>
    <property type="match status" value="1"/>
</dbReference>
<dbReference type="InterPro" id="IPR050091">
    <property type="entry name" value="PKS_NRPS_Biosynth_Enz"/>
</dbReference>
<evidence type="ECO:0000259" key="5">
    <source>
        <dbReference type="PROSITE" id="PS50075"/>
    </source>
</evidence>
<dbReference type="SMART" id="SM00822">
    <property type="entry name" value="PKS_KR"/>
    <property type="match status" value="1"/>
</dbReference>
<dbReference type="GO" id="GO:0004312">
    <property type="term" value="F:fatty acid synthase activity"/>
    <property type="evidence" value="ECO:0007669"/>
    <property type="project" value="TreeGrafter"/>
</dbReference>
<dbReference type="PANTHER" id="PTHR43775:SF37">
    <property type="entry name" value="SI:DKEY-61P9.11"/>
    <property type="match status" value="1"/>
</dbReference>
<dbReference type="Gene3D" id="3.40.47.10">
    <property type="match status" value="3"/>
</dbReference>
<dbReference type="SMART" id="SM00827">
    <property type="entry name" value="PKS_AT"/>
    <property type="match status" value="1"/>
</dbReference>
<dbReference type="InterPro" id="IPR014043">
    <property type="entry name" value="Acyl_transferase_dom"/>
</dbReference>
<dbReference type="PROSITE" id="PS52004">
    <property type="entry name" value="KS3_2"/>
    <property type="match status" value="2"/>
</dbReference>